<evidence type="ECO:0000256" key="8">
    <source>
        <dbReference type="ARBA" id="ARBA00022801"/>
    </source>
</evidence>
<dbReference type="InterPro" id="IPR012337">
    <property type="entry name" value="RNaseH-like_sf"/>
</dbReference>
<comment type="cofactor">
    <cofactor evidence="1">
        <name>Mn(2+)</name>
        <dbReference type="ChEBI" id="CHEBI:29035"/>
    </cofactor>
</comment>
<dbReference type="Gene3D" id="3.40.800.10">
    <property type="entry name" value="Ureohydrolase domain"/>
    <property type="match status" value="1"/>
</dbReference>
<gene>
    <name evidence="13" type="ORF">PSYICH_LOCUS5618</name>
</gene>
<dbReference type="OrthoDB" id="9992747at2759"/>
<dbReference type="GO" id="GO:0004053">
    <property type="term" value="F:arginase activity"/>
    <property type="evidence" value="ECO:0007669"/>
    <property type="project" value="UniProtKB-EC"/>
</dbReference>
<evidence type="ECO:0000256" key="6">
    <source>
        <dbReference type="ARBA" id="ARBA00022503"/>
    </source>
</evidence>
<dbReference type="InterPro" id="IPR023696">
    <property type="entry name" value="Ureohydrolase_dom_sf"/>
</dbReference>
<dbReference type="PANTHER" id="PTHR43782">
    <property type="entry name" value="ARGINASE"/>
    <property type="match status" value="1"/>
</dbReference>
<dbReference type="CDD" id="cd09989">
    <property type="entry name" value="Arginase"/>
    <property type="match status" value="1"/>
</dbReference>
<dbReference type="Pfam" id="PF14291">
    <property type="entry name" value="DUF4371"/>
    <property type="match status" value="1"/>
</dbReference>
<comment type="catalytic activity">
    <reaction evidence="10">
        <text>L-arginine + H2O = urea + L-ornithine</text>
        <dbReference type="Rhea" id="RHEA:20569"/>
        <dbReference type="ChEBI" id="CHEBI:15377"/>
        <dbReference type="ChEBI" id="CHEBI:16199"/>
        <dbReference type="ChEBI" id="CHEBI:32682"/>
        <dbReference type="ChEBI" id="CHEBI:46911"/>
        <dbReference type="EC" id="3.5.3.1"/>
    </reaction>
</comment>
<reference evidence="13" key="1">
    <citation type="submission" date="2022-01" db="EMBL/GenBank/DDBJ databases">
        <authorList>
            <person name="King R."/>
        </authorList>
    </citation>
    <scope>NUCLEOTIDE SEQUENCE</scope>
</reference>
<evidence type="ECO:0000256" key="3">
    <source>
        <dbReference type="ARBA" id="ARBA00012168"/>
    </source>
</evidence>
<evidence type="ECO:0000313" key="13">
    <source>
        <dbReference type="EMBL" id="CAH1104464.1"/>
    </source>
</evidence>
<keyword evidence="14" id="KW-1185">Reference proteome</keyword>
<dbReference type="PRINTS" id="PR00116">
    <property type="entry name" value="ARGINASE"/>
</dbReference>
<name>A0A9P0G702_9CUCU</name>
<keyword evidence="6" id="KW-0056">Arginine metabolism</keyword>
<evidence type="ECO:0000256" key="1">
    <source>
        <dbReference type="ARBA" id="ARBA00001936"/>
    </source>
</evidence>
<dbReference type="AlphaFoldDB" id="A0A9P0G702"/>
<dbReference type="EMBL" id="OV651829">
    <property type="protein sequence ID" value="CAH1104464.1"/>
    <property type="molecule type" value="Genomic_DNA"/>
</dbReference>
<dbReference type="GO" id="GO:0030145">
    <property type="term" value="F:manganese ion binding"/>
    <property type="evidence" value="ECO:0007669"/>
    <property type="project" value="TreeGrafter"/>
</dbReference>
<keyword evidence="5" id="KW-0835">Urea cycle</keyword>
<evidence type="ECO:0000313" key="14">
    <source>
        <dbReference type="Proteomes" id="UP001153636"/>
    </source>
</evidence>
<dbReference type="InterPro" id="IPR006035">
    <property type="entry name" value="Ureohydrolase"/>
</dbReference>
<dbReference type="GO" id="GO:0005634">
    <property type="term" value="C:nucleus"/>
    <property type="evidence" value="ECO:0007669"/>
    <property type="project" value="TreeGrafter"/>
</dbReference>
<feature type="domain" description="DUF4371" evidence="12">
    <location>
        <begin position="141"/>
        <end position="319"/>
    </location>
</feature>
<dbReference type="Proteomes" id="UP001153636">
    <property type="component" value="Chromosome 17"/>
</dbReference>
<evidence type="ECO:0000256" key="11">
    <source>
        <dbReference type="PROSITE-ProRule" id="PRU00742"/>
    </source>
</evidence>
<dbReference type="SUPFAM" id="SSF52768">
    <property type="entry name" value="Arginase/deacetylase"/>
    <property type="match status" value="1"/>
</dbReference>
<dbReference type="GO" id="GO:0000050">
    <property type="term" value="P:urea cycle"/>
    <property type="evidence" value="ECO:0007669"/>
    <property type="project" value="UniProtKB-KW"/>
</dbReference>
<keyword evidence="9" id="KW-0464">Manganese</keyword>
<dbReference type="EC" id="3.5.3.1" evidence="3"/>
<organism evidence="13 14">
    <name type="scientific">Psylliodes chrysocephalus</name>
    <dbReference type="NCBI Taxonomy" id="3402493"/>
    <lineage>
        <taxon>Eukaryota</taxon>
        <taxon>Metazoa</taxon>
        <taxon>Ecdysozoa</taxon>
        <taxon>Arthropoda</taxon>
        <taxon>Hexapoda</taxon>
        <taxon>Insecta</taxon>
        <taxon>Pterygota</taxon>
        <taxon>Neoptera</taxon>
        <taxon>Endopterygota</taxon>
        <taxon>Coleoptera</taxon>
        <taxon>Polyphaga</taxon>
        <taxon>Cucujiformia</taxon>
        <taxon>Chrysomeloidea</taxon>
        <taxon>Chrysomelidae</taxon>
        <taxon>Galerucinae</taxon>
        <taxon>Alticini</taxon>
        <taxon>Psylliodes</taxon>
    </lineage>
</organism>
<keyword evidence="8" id="KW-0378">Hydrolase</keyword>
<dbReference type="InterPro" id="IPR014033">
    <property type="entry name" value="Arginase"/>
</dbReference>
<keyword evidence="7" id="KW-0479">Metal-binding</keyword>
<evidence type="ECO:0000256" key="10">
    <source>
        <dbReference type="ARBA" id="ARBA00047391"/>
    </source>
</evidence>
<protein>
    <recommendedName>
        <fullName evidence="4">Arginase</fullName>
        <ecNumber evidence="3">3.5.3.1</ecNumber>
    </recommendedName>
</protein>
<evidence type="ECO:0000256" key="2">
    <source>
        <dbReference type="ARBA" id="ARBA00005098"/>
    </source>
</evidence>
<dbReference type="PROSITE" id="PS51409">
    <property type="entry name" value="ARGINASE_2"/>
    <property type="match status" value="1"/>
</dbReference>
<evidence type="ECO:0000259" key="12">
    <source>
        <dbReference type="Pfam" id="PF14291"/>
    </source>
</evidence>
<dbReference type="FunFam" id="3.40.800.10:FF:000012">
    <property type="entry name" value="Arginase"/>
    <property type="match status" value="1"/>
</dbReference>
<dbReference type="InterPro" id="IPR025398">
    <property type="entry name" value="DUF4371"/>
</dbReference>
<evidence type="ECO:0000256" key="5">
    <source>
        <dbReference type="ARBA" id="ARBA00022436"/>
    </source>
</evidence>
<dbReference type="NCBIfam" id="TIGR01229">
    <property type="entry name" value="rocF_arginase"/>
    <property type="match status" value="1"/>
</dbReference>
<evidence type="ECO:0000256" key="7">
    <source>
        <dbReference type="ARBA" id="ARBA00022723"/>
    </source>
</evidence>
<dbReference type="Pfam" id="PF00491">
    <property type="entry name" value="Arginase"/>
    <property type="match status" value="1"/>
</dbReference>
<dbReference type="PANTHER" id="PTHR43782:SF3">
    <property type="entry name" value="ARGINASE"/>
    <property type="match status" value="1"/>
</dbReference>
<accession>A0A9P0G702</accession>
<dbReference type="GO" id="GO:0006525">
    <property type="term" value="P:arginine metabolic process"/>
    <property type="evidence" value="ECO:0007669"/>
    <property type="project" value="UniProtKB-KW"/>
</dbReference>
<proteinExistence type="inferred from homology"/>
<evidence type="ECO:0000256" key="9">
    <source>
        <dbReference type="ARBA" id="ARBA00023211"/>
    </source>
</evidence>
<sequence>MESCSVEFIKENAHNFESRVLIKKNGPPRPEINIVQECALRNRKFKRSFKVEQYKKTSWLCGCDRVHALFCFPCLVFAHNEKTTSEWTKTGVRDLSHLSAKIKKHSSSQIHLTNELQFSDIGNVDVRQLLDSGYRKKIKDFNDKVKQNRYILSRLIDCVKFSGVFELALREHNESSESSNPGIYRELIDFVSEIDVAMKQHLQRNNVFKDTLESVQNDILDAILTVCQEEIKKQVSEARFVAIQCDETTDISIHRQLLIILRYERNGQIHERFWKFFKLASHSANDIATEIKKELELLNISVNQLVGQSYDGAAVMSGREGGVQSFIRKEFPYAFYIHCYAHQFNLVLQKSVCVNRNVAIFFANLHAFSTFFSESAEKTGILDGIVKKMIPTAPATKWNFNTHTVKTIYENKELLQIGLESILETTGNDFNTINHAETLLGYLNNESFIYWLTFFAQVMPHYEILFKQFQYRSLDAVKMNGFLNSFEETISNIRNVNLPTSPPNQLISFSAQTKEVCDILINQAKDRFQFTDHLLASKLFFSEQFNEYNKHFPTDDFDTVTRTYNFFQKEKLKRGNSQVIDYGNIDYDVIKVDASVPNMNDYHHIVSCNQEISEKAENVLQNGQICLTLGGDHSIAIGTVDAHVKAKKDICVLWIDAHADLNTNKTSDTGNIHGMPMAILASELSDYWPYLPGMDWQKPIISLRNVAYIGLRSVDPYERMVIDKLGITAFGMADVEEYGINLVVDMALKAIDPDRSRSIHVSFDIDALDSLEAPSTMTSVRGGLTLREGVHIMEKIHDTGRLGAMDLVEVNPSLGTEQEVKKTVDAAIHVILAAFGYKRQGMRIKNASLPLQTYPPTRPEIV</sequence>
<dbReference type="GO" id="GO:0005829">
    <property type="term" value="C:cytosol"/>
    <property type="evidence" value="ECO:0007669"/>
    <property type="project" value="TreeGrafter"/>
</dbReference>
<comment type="pathway">
    <text evidence="2">Nitrogen metabolism; urea cycle; L-ornithine and urea from L-arginine: step 1/1.</text>
</comment>
<evidence type="ECO:0000256" key="4">
    <source>
        <dbReference type="ARBA" id="ARBA00018123"/>
    </source>
</evidence>
<dbReference type="SUPFAM" id="SSF53098">
    <property type="entry name" value="Ribonuclease H-like"/>
    <property type="match status" value="1"/>
</dbReference>
<comment type="similarity">
    <text evidence="11">Belongs to the arginase family.</text>
</comment>